<dbReference type="SUPFAM" id="SSF50978">
    <property type="entry name" value="WD40 repeat-like"/>
    <property type="match status" value="1"/>
</dbReference>
<proteinExistence type="inferred from homology"/>
<reference evidence="6 7" key="1">
    <citation type="journal article" date="2018" name="Evol. Lett.">
        <title>Horizontal gene cluster transfer increased hallucinogenic mushroom diversity.</title>
        <authorList>
            <person name="Reynolds H.T."/>
            <person name="Vijayakumar V."/>
            <person name="Gluck-Thaler E."/>
            <person name="Korotkin H.B."/>
            <person name="Matheny P.B."/>
            <person name="Slot J.C."/>
        </authorList>
    </citation>
    <scope>NUCLEOTIDE SEQUENCE [LARGE SCALE GENOMIC DNA]</scope>
    <source>
        <strain evidence="6 7">SRW20</strain>
    </source>
</reference>
<dbReference type="GO" id="GO:0042273">
    <property type="term" value="P:ribosomal large subunit biogenesis"/>
    <property type="evidence" value="ECO:0007669"/>
    <property type="project" value="InterPro"/>
</dbReference>
<feature type="region of interest" description="Disordered" evidence="5">
    <location>
        <begin position="375"/>
        <end position="395"/>
    </location>
</feature>
<comment type="similarity">
    <text evidence="2">Belongs to the NSA1 family.</text>
</comment>
<sequence length="395" mass="43064">MSRFLLGDELGNIKALRYSPDSSESSKTVKNIYHPEGPSNAVQRLSTSSSSSETTKKLAAALANGTCFTSTLKDDDTLELKTEWKETRFVASDKFIGMSINKKSSVYTCTSGGMLRRTPISEATSEDPSSGSNSSAGLVPSRLCDWRLSESGETFAYGGDEVDLSVWDTERAFQPQEKGSTNDSTASSKKRKRNDLFPAEIWRARNLSNDGLNLRQPIRITALTYLSSGSSSGNDLMAGTQFGDIRRYDTRAARRPVSNWKGVGKVGGIKTLEKGLSEHELFVSDGGTSLSSIDLRTGGILYSYKGISGAVLSTAQSPNLLVSVAFDRYARVHSTVAPPKEPKANQDKRGDVLEKTYLTTIPTVVVWDKRLATQPAEEAPAEEDDDVWENMEHVS</sequence>
<dbReference type="Gene3D" id="2.130.10.10">
    <property type="entry name" value="YVTN repeat-like/Quinoprotein amine dehydrogenase"/>
    <property type="match status" value="1"/>
</dbReference>
<comment type="caution">
    <text evidence="6">The sequence shown here is derived from an EMBL/GenBank/DDBJ whole genome shotgun (WGS) entry which is preliminary data.</text>
</comment>
<comment type="subunit">
    <text evidence="3">Component of the pre-66S ribosomal particle.</text>
</comment>
<evidence type="ECO:0000313" key="6">
    <source>
        <dbReference type="EMBL" id="PPR06659.1"/>
    </source>
</evidence>
<dbReference type="PANTHER" id="PTHR16038:SF4">
    <property type="entry name" value="WD REPEAT-CONTAINING PROTEIN 74"/>
    <property type="match status" value="1"/>
</dbReference>
<evidence type="ECO:0000256" key="1">
    <source>
        <dbReference type="ARBA" id="ARBA00002889"/>
    </source>
</evidence>
<evidence type="ECO:0000256" key="5">
    <source>
        <dbReference type="SAM" id="MobiDB-lite"/>
    </source>
</evidence>
<evidence type="ECO:0000313" key="7">
    <source>
        <dbReference type="Proteomes" id="UP000284706"/>
    </source>
</evidence>
<protein>
    <recommendedName>
        <fullName evidence="4">Ribosome biogenesis protein NSA1</fullName>
    </recommendedName>
</protein>
<dbReference type="STRING" id="231916.A0A409YUL1"/>
<evidence type="ECO:0000256" key="4">
    <source>
        <dbReference type="ARBA" id="ARBA00014234"/>
    </source>
</evidence>
<evidence type="ECO:0000256" key="3">
    <source>
        <dbReference type="ARBA" id="ARBA00011187"/>
    </source>
</evidence>
<organism evidence="6 7">
    <name type="scientific">Gymnopilus dilepis</name>
    <dbReference type="NCBI Taxonomy" id="231916"/>
    <lineage>
        <taxon>Eukaryota</taxon>
        <taxon>Fungi</taxon>
        <taxon>Dikarya</taxon>
        <taxon>Basidiomycota</taxon>
        <taxon>Agaricomycotina</taxon>
        <taxon>Agaricomycetes</taxon>
        <taxon>Agaricomycetidae</taxon>
        <taxon>Agaricales</taxon>
        <taxon>Agaricineae</taxon>
        <taxon>Hymenogastraceae</taxon>
        <taxon>Gymnopilus</taxon>
    </lineage>
</organism>
<dbReference type="GO" id="GO:0030687">
    <property type="term" value="C:preribosome, large subunit precursor"/>
    <property type="evidence" value="ECO:0007669"/>
    <property type="project" value="TreeGrafter"/>
</dbReference>
<dbReference type="InterPro" id="IPR036322">
    <property type="entry name" value="WD40_repeat_dom_sf"/>
</dbReference>
<dbReference type="InterPro" id="IPR037379">
    <property type="entry name" value="WDR74/Nsa1"/>
</dbReference>
<dbReference type="Proteomes" id="UP000284706">
    <property type="component" value="Unassembled WGS sequence"/>
</dbReference>
<dbReference type="OrthoDB" id="18388at2759"/>
<evidence type="ECO:0000256" key="2">
    <source>
        <dbReference type="ARBA" id="ARBA00007861"/>
    </source>
</evidence>
<accession>A0A409YUL1</accession>
<dbReference type="GO" id="GO:0005730">
    <property type="term" value="C:nucleolus"/>
    <property type="evidence" value="ECO:0007669"/>
    <property type="project" value="InterPro"/>
</dbReference>
<dbReference type="FunCoup" id="A0A409YUL1">
    <property type="interactions" value="240"/>
</dbReference>
<dbReference type="EMBL" id="NHYE01000269">
    <property type="protein sequence ID" value="PPR06659.1"/>
    <property type="molecule type" value="Genomic_DNA"/>
</dbReference>
<gene>
    <name evidence="6" type="ORF">CVT26_001201</name>
</gene>
<feature type="compositionally biased region" description="Polar residues" evidence="5">
    <location>
        <begin position="177"/>
        <end position="187"/>
    </location>
</feature>
<dbReference type="InParanoid" id="A0A409YUL1"/>
<dbReference type="InterPro" id="IPR015943">
    <property type="entry name" value="WD40/YVTN_repeat-like_dom_sf"/>
</dbReference>
<dbReference type="PANTHER" id="PTHR16038">
    <property type="entry name" value="NOP SEVEN ASSOCIATED PROTEIN 1"/>
    <property type="match status" value="1"/>
</dbReference>
<dbReference type="AlphaFoldDB" id="A0A409YUL1"/>
<name>A0A409YUL1_9AGAR</name>
<keyword evidence="7" id="KW-1185">Reference proteome</keyword>
<comment type="function">
    <text evidence="1">Involved in the biogenesis of the 60S ribosomal subunit.</text>
</comment>
<feature type="region of interest" description="Disordered" evidence="5">
    <location>
        <begin position="172"/>
        <end position="192"/>
    </location>
</feature>
<feature type="compositionally biased region" description="Acidic residues" evidence="5">
    <location>
        <begin position="379"/>
        <end position="389"/>
    </location>
</feature>